<keyword evidence="1" id="KW-1133">Transmembrane helix</keyword>
<accession>A0A0D5NL98</accession>
<feature type="transmembrane region" description="Helical" evidence="1">
    <location>
        <begin position="6"/>
        <end position="24"/>
    </location>
</feature>
<keyword evidence="1" id="KW-0472">Membrane</keyword>
<dbReference type="Proteomes" id="UP000032633">
    <property type="component" value="Chromosome"/>
</dbReference>
<keyword evidence="4" id="KW-1185">Reference proteome</keyword>
<feature type="transmembrane region" description="Helical" evidence="1">
    <location>
        <begin position="70"/>
        <end position="86"/>
    </location>
</feature>
<feature type="domain" description="Cytochrome c assembly protein" evidence="2">
    <location>
        <begin position="74"/>
        <end position="260"/>
    </location>
</feature>
<dbReference type="PATRIC" id="fig|1126833.4.peg.3874"/>
<protein>
    <submittedName>
        <fullName evidence="3">Cytochrome C assembly protein</fullName>
    </submittedName>
</protein>
<dbReference type="STRING" id="1126833.VN24_17650"/>
<evidence type="ECO:0000259" key="2">
    <source>
        <dbReference type="Pfam" id="PF01578"/>
    </source>
</evidence>
<dbReference type="OrthoDB" id="2417400at2"/>
<evidence type="ECO:0000313" key="4">
    <source>
        <dbReference type="Proteomes" id="UP000032633"/>
    </source>
</evidence>
<feature type="transmembrane region" description="Helical" evidence="1">
    <location>
        <begin position="246"/>
        <end position="263"/>
    </location>
</feature>
<dbReference type="RefSeq" id="WP_045671474.1">
    <property type="nucleotide sequence ID" value="NZ_CP011058.1"/>
</dbReference>
<proteinExistence type="predicted"/>
<dbReference type="GO" id="GO:0020037">
    <property type="term" value="F:heme binding"/>
    <property type="evidence" value="ECO:0007669"/>
    <property type="project" value="InterPro"/>
</dbReference>
<feature type="transmembrane region" description="Helical" evidence="1">
    <location>
        <begin position="36"/>
        <end position="58"/>
    </location>
</feature>
<dbReference type="Pfam" id="PF01578">
    <property type="entry name" value="Cytochrom_C_asm"/>
    <property type="match status" value="1"/>
</dbReference>
<dbReference type="PANTHER" id="PTHR38034:SF1">
    <property type="entry name" value="INNER MEMBRANE PROTEIN YPJD"/>
    <property type="match status" value="1"/>
</dbReference>
<feature type="transmembrane region" description="Helical" evidence="1">
    <location>
        <begin position="131"/>
        <end position="157"/>
    </location>
</feature>
<dbReference type="EMBL" id="CP011058">
    <property type="protein sequence ID" value="AJY76046.1"/>
    <property type="molecule type" value="Genomic_DNA"/>
</dbReference>
<feature type="transmembrane region" description="Helical" evidence="1">
    <location>
        <begin position="182"/>
        <end position="207"/>
    </location>
</feature>
<gene>
    <name evidence="3" type="ORF">VN24_17650</name>
</gene>
<evidence type="ECO:0000313" key="3">
    <source>
        <dbReference type="EMBL" id="AJY76046.1"/>
    </source>
</evidence>
<dbReference type="KEGG" id="pbj:VN24_17650"/>
<reference evidence="3 4" key="1">
    <citation type="journal article" date="2015" name="J. Biotechnol.">
        <title>Complete genome sequence of Paenibacillus beijingensis 7188(T) (=DSM 24997(T)), a novel rhizobacterium from jujube garden soil.</title>
        <authorList>
            <person name="Kwak Y."/>
            <person name="Shin J.H."/>
        </authorList>
    </citation>
    <scope>NUCLEOTIDE SEQUENCE [LARGE SCALE GENOMIC DNA]</scope>
    <source>
        <strain evidence="3 4">DSM 24997</strain>
    </source>
</reference>
<evidence type="ECO:0000256" key="1">
    <source>
        <dbReference type="SAM" id="Phobius"/>
    </source>
</evidence>
<keyword evidence="1" id="KW-0812">Transmembrane</keyword>
<dbReference type="PANTHER" id="PTHR38034">
    <property type="entry name" value="INNER MEMBRANE PROTEIN YPJD"/>
    <property type="match status" value="1"/>
</dbReference>
<dbReference type="GO" id="GO:0017004">
    <property type="term" value="P:cytochrome complex assembly"/>
    <property type="evidence" value="ECO:0007669"/>
    <property type="project" value="InterPro"/>
</dbReference>
<dbReference type="InterPro" id="IPR052372">
    <property type="entry name" value="YpjD/HemX"/>
</dbReference>
<feature type="transmembrane region" description="Helical" evidence="1">
    <location>
        <begin position="219"/>
        <end position="239"/>
    </location>
</feature>
<feature type="transmembrane region" description="Helical" evidence="1">
    <location>
        <begin position="93"/>
        <end position="111"/>
    </location>
</feature>
<dbReference type="HOGENOM" id="CLU_049710_4_0_9"/>
<dbReference type="AlphaFoldDB" id="A0A0D5NL98"/>
<name>A0A0D5NL98_9BACL</name>
<organism evidence="3 4">
    <name type="scientific">Paenibacillus beijingensis</name>
    <dbReference type="NCBI Taxonomy" id="1126833"/>
    <lineage>
        <taxon>Bacteria</taxon>
        <taxon>Bacillati</taxon>
        <taxon>Bacillota</taxon>
        <taxon>Bacilli</taxon>
        <taxon>Bacillales</taxon>
        <taxon>Paenibacillaceae</taxon>
        <taxon>Paenibacillus</taxon>
    </lineage>
</organism>
<dbReference type="InterPro" id="IPR002541">
    <property type="entry name" value="Cyt_c_assembly"/>
</dbReference>
<reference evidence="4" key="2">
    <citation type="submission" date="2015-03" db="EMBL/GenBank/DDBJ databases">
        <title>Genome sequence of Paenibacillus beijingensis strain DSM 24997T.</title>
        <authorList>
            <person name="Kwak Y."/>
            <person name="Shin J.-H."/>
        </authorList>
    </citation>
    <scope>NUCLEOTIDE SEQUENCE [LARGE SCALE GENOMIC DNA]</scope>
    <source>
        <strain evidence="4">DSM 24997</strain>
    </source>
</reference>
<sequence length="271" mass="31570">MFSKYWFYDAILYVYALSLLFYFSDFVDANRRAKRIGAGLLVFVWILQTGFLLVRIVSHFDMTLFSRFEYWFGVSWLLVTVSLVISRFFRIEFIVFLVNVIGFGVLALNLFTNPNAKVKPAAWETTRELLIVHISLITCSFAALTIGAVFSGMYLFLHRRLKFKKWSQTLLRLPSLELIDRYAFRWVLVGMPLLALSLSVAVALIVLEGRWNYLLDWKVISSFSALAMYCVYLIQRVLLERTGWQTAQWNLVCFAFLIVNSLINPMSKFHQ</sequence>